<dbReference type="InterPro" id="IPR022672">
    <property type="entry name" value="Hexokinase_N"/>
</dbReference>
<dbReference type="STRING" id="3088.A0A383VAT1"/>
<evidence type="ECO:0000259" key="12">
    <source>
        <dbReference type="Pfam" id="PF00349"/>
    </source>
</evidence>
<evidence type="ECO:0000313" key="15">
    <source>
        <dbReference type="Proteomes" id="UP000256970"/>
    </source>
</evidence>
<dbReference type="Gene3D" id="3.40.367.20">
    <property type="match status" value="1"/>
</dbReference>
<evidence type="ECO:0000313" key="14">
    <source>
        <dbReference type="EMBL" id="SZX62311.1"/>
    </source>
</evidence>
<accession>A0A383VAT1</accession>
<dbReference type="PRINTS" id="PR00475">
    <property type="entry name" value="HEXOKINASE"/>
</dbReference>
<protein>
    <recommendedName>
        <fullName evidence="11">Phosphotransferase</fullName>
        <ecNumber evidence="11">2.7.1.-</ecNumber>
    </recommendedName>
</protein>
<dbReference type="GO" id="GO:0006096">
    <property type="term" value="P:glycolytic process"/>
    <property type="evidence" value="ECO:0007669"/>
    <property type="project" value="UniProtKB-UniPathway"/>
</dbReference>
<dbReference type="PROSITE" id="PS51748">
    <property type="entry name" value="HEXOKINASE_2"/>
    <property type="match status" value="1"/>
</dbReference>
<evidence type="ECO:0000256" key="2">
    <source>
        <dbReference type="ARBA" id="ARBA00005028"/>
    </source>
</evidence>
<evidence type="ECO:0000259" key="13">
    <source>
        <dbReference type="Pfam" id="PF03727"/>
    </source>
</evidence>
<evidence type="ECO:0000256" key="10">
    <source>
        <dbReference type="ARBA" id="ARBA00047905"/>
    </source>
</evidence>
<dbReference type="InterPro" id="IPR043129">
    <property type="entry name" value="ATPase_NBD"/>
</dbReference>
<dbReference type="EC" id="2.7.1.-" evidence="11"/>
<dbReference type="GO" id="GO:0005829">
    <property type="term" value="C:cytosol"/>
    <property type="evidence" value="ECO:0007669"/>
    <property type="project" value="TreeGrafter"/>
</dbReference>
<dbReference type="GO" id="GO:0005536">
    <property type="term" value="F:D-glucose binding"/>
    <property type="evidence" value="ECO:0007669"/>
    <property type="project" value="InterPro"/>
</dbReference>
<keyword evidence="15" id="KW-1185">Reference proteome</keyword>
<comment type="similarity">
    <text evidence="3 11">Belongs to the hexokinase family.</text>
</comment>
<dbReference type="AlphaFoldDB" id="A0A383VAT1"/>
<evidence type="ECO:0000256" key="8">
    <source>
        <dbReference type="ARBA" id="ARBA00023152"/>
    </source>
</evidence>
<evidence type="ECO:0000256" key="1">
    <source>
        <dbReference type="ARBA" id="ARBA00004888"/>
    </source>
</evidence>
<keyword evidence="5 11" id="KW-0547">Nucleotide-binding</keyword>
<dbReference type="GO" id="GO:0004340">
    <property type="term" value="F:glucokinase activity"/>
    <property type="evidence" value="ECO:0007669"/>
    <property type="project" value="TreeGrafter"/>
</dbReference>
<organism evidence="14 15">
    <name type="scientific">Tetradesmus obliquus</name>
    <name type="common">Green alga</name>
    <name type="synonym">Acutodesmus obliquus</name>
    <dbReference type="NCBI Taxonomy" id="3088"/>
    <lineage>
        <taxon>Eukaryota</taxon>
        <taxon>Viridiplantae</taxon>
        <taxon>Chlorophyta</taxon>
        <taxon>core chlorophytes</taxon>
        <taxon>Chlorophyceae</taxon>
        <taxon>CS clade</taxon>
        <taxon>Sphaeropleales</taxon>
        <taxon>Scenedesmaceae</taxon>
        <taxon>Tetradesmus</taxon>
    </lineage>
</organism>
<comment type="catalytic activity">
    <reaction evidence="9">
        <text>a D-hexose + ATP = a D-hexose 6-phosphate + ADP + H(+)</text>
        <dbReference type="Rhea" id="RHEA:22740"/>
        <dbReference type="ChEBI" id="CHEBI:4194"/>
        <dbReference type="ChEBI" id="CHEBI:15378"/>
        <dbReference type="ChEBI" id="CHEBI:30616"/>
        <dbReference type="ChEBI" id="CHEBI:229467"/>
        <dbReference type="ChEBI" id="CHEBI:456216"/>
        <dbReference type="EC" id="2.7.1.1"/>
    </reaction>
    <physiologicalReaction direction="left-to-right" evidence="9">
        <dbReference type="Rhea" id="RHEA:22741"/>
    </physiologicalReaction>
</comment>
<dbReference type="Pfam" id="PF00349">
    <property type="entry name" value="Hexokinase_1"/>
    <property type="match status" value="1"/>
</dbReference>
<dbReference type="GO" id="GO:0008865">
    <property type="term" value="F:fructokinase activity"/>
    <property type="evidence" value="ECO:0007669"/>
    <property type="project" value="TreeGrafter"/>
</dbReference>
<sequence>MSLDQKQLRKVGLAGGALAAAVAAAYYGYDQYTKRYPVYKEQCALFKEYEAAMLPPRSEMQALEDDILKQMQTGMDKANASDILMLPTYVVKLPTGDETGACYAIDIGGTNFRVVYYKLSDKRGVIEEQVMKQVAIPKAVYTGSCNQLFDFLAEQLADFIKEQEARHKVMTAGSSSSRGAGAGVQQQRERSEMDAAASAALPVVGFCFSFAVEQQALNSGKLMGWTKGFDVDGVVGKDVVALLSEALARAGKPCRVLALINDSVGVLTASCYMDTATEMGVILGTGTNACIVDKVSKMPKWKVKGVEHDTRTAINTEWGCYGSVLLPRVKEDLELDAASGPQQGKMLIEKLMSGLYMGDCARRLLLSFAQRASLFGDVIPEALTKKDSFSTADLCEIESDVTPHRSHVARVLQQTMGVYPDTVNLETRYLIQSIVRLVVRRSARMAAILLVAVLRLQGWQEAPRRLVVAVDGGVFLKYHNWRVFLDTYLREAFGSRAKELTRLIQFKPTADGSSFGAAVLAAAAASS</sequence>
<dbReference type="InterPro" id="IPR001312">
    <property type="entry name" value="Hexokinase"/>
</dbReference>
<dbReference type="GO" id="GO:0005739">
    <property type="term" value="C:mitochondrion"/>
    <property type="evidence" value="ECO:0007669"/>
    <property type="project" value="TreeGrafter"/>
</dbReference>
<keyword evidence="7 11" id="KW-0067">ATP-binding</keyword>
<evidence type="ECO:0000256" key="6">
    <source>
        <dbReference type="ARBA" id="ARBA00022777"/>
    </source>
</evidence>
<dbReference type="UniPathway" id="UPA00242"/>
<dbReference type="GO" id="GO:0005524">
    <property type="term" value="F:ATP binding"/>
    <property type="evidence" value="ECO:0007669"/>
    <property type="project" value="UniProtKB-UniRule"/>
</dbReference>
<name>A0A383VAT1_TETOB</name>
<evidence type="ECO:0000256" key="9">
    <source>
        <dbReference type="ARBA" id="ARBA00044613"/>
    </source>
</evidence>
<keyword evidence="8 11" id="KW-0324">Glycolysis</keyword>
<feature type="domain" description="Hexokinase N-terminal" evidence="12">
    <location>
        <begin position="47"/>
        <end position="272"/>
    </location>
</feature>
<dbReference type="SUPFAM" id="SSF53067">
    <property type="entry name" value="Actin-like ATPase domain"/>
    <property type="match status" value="2"/>
</dbReference>
<feature type="domain" description="Hexokinase C-terminal" evidence="13">
    <location>
        <begin position="278"/>
        <end position="522"/>
    </location>
</feature>
<dbReference type="Proteomes" id="UP000256970">
    <property type="component" value="Unassembled WGS sequence"/>
</dbReference>
<dbReference type="GO" id="GO:0001678">
    <property type="term" value="P:intracellular glucose homeostasis"/>
    <property type="evidence" value="ECO:0007669"/>
    <property type="project" value="InterPro"/>
</dbReference>
<comment type="pathway">
    <text evidence="1">Carbohydrate degradation; glycolysis; D-glyceraldehyde 3-phosphate and glycerone phosphate from D-glucose: step 1/4.</text>
</comment>
<evidence type="ECO:0000256" key="3">
    <source>
        <dbReference type="ARBA" id="ARBA00009225"/>
    </source>
</evidence>
<comment type="catalytic activity">
    <reaction evidence="10">
        <text>D-fructose + ATP = D-fructose 6-phosphate + ADP + H(+)</text>
        <dbReference type="Rhea" id="RHEA:16125"/>
        <dbReference type="ChEBI" id="CHEBI:15378"/>
        <dbReference type="ChEBI" id="CHEBI:30616"/>
        <dbReference type="ChEBI" id="CHEBI:37721"/>
        <dbReference type="ChEBI" id="CHEBI:61527"/>
        <dbReference type="ChEBI" id="CHEBI:456216"/>
        <dbReference type="EC" id="2.7.1.1"/>
    </reaction>
    <physiologicalReaction direction="left-to-right" evidence="10">
        <dbReference type="Rhea" id="RHEA:16126"/>
    </physiologicalReaction>
</comment>
<evidence type="ECO:0000256" key="5">
    <source>
        <dbReference type="ARBA" id="ARBA00022741"/>
    </source>
</evidence>
<dbReference type="UniPathway" id="UPA00109">
    <property type="reaction ID" value="UER00180"/>
</dbReference>
<dbReference type="PANTHER" id="PTHR19443">
    <property type="entry name" value="HEXOKINASE"/>
    <property type="match status" value="1"/>
</dbReference>
<dbReference type="Pfam" id="PF03727">
    <property type="entry name" value="Hexokinase_2"/>
    <property type="match status" value="1"/>
</dbReference>
<reference evidence="14 15" key="1">
    <citation type="submission" date="2016-10" db="EMBL/GenBank/DDBJ databases">
        <authorList>
            <person name="Cai Z."/>
        </authorList>
    </citation>
    <scope>NUCLEOTIDE SEQUENCE [LARGE SCALE GENOMIC DNA]</scope>
</reference>
<dbReference type="EMBL" id="FNXT01000218">
    <property type="protein sequence ID" value="SZX62311.1"/>
    <property type="molecule type" value="Genomic_DNA"/>
</dbReference>
<gene>
    <name evidence="14" type="ORF">BQ4739_LOCUS2908</name>
</gene>
<keyword evidence="6 11" id="KW-0418">Kinase</keyword>
<dbReference type="GO" id="GO:0006006">
    <property type="term" value="P:glucose metabolic process"/>
    <property type="evidence" value="ECO:0007669"/>
    <property type="project" value="TreeGrafter"/>
</dbReference>
<dbReference type="InterPro" id="IPR022673">
    <property type="entry name" value="Hexokinase_C"/>
</dbReference>
<evidence type="ECO:0000256" key="7">
    <source>
        <dbReference type="ARBA" id="ARBA00022840"/>
    </source>
</evidence>
<keyword evidence="4 11" id="KW-0808">Transferase</keyword>
<evidence type="ECO:0000256" key="11">
    <source>
        <dbReference type="RuleBase" id="RU362007"/>
    </source>
</evidence>
<dbReference type="PANTHER" id="PTHR19443:SF16">
    <property type="entry name" value="HEXOKINASE TYPE 1-RELATED"/>
    <property type="match status" value="1"/>
</dbReference>
<dbReference type="Gene3D" id="3.30.420.40">
    <property type="match status" value="1"/>
</dbReference>
<evidence type="ECO:0000256" key="4">
    <source>
        <dbReference type="ARBA" id="ARBA00022679"/>
    </source>
</evidence>
<comment type="pathway">
    <text evidence="2">Carbohydrate metabolism; hexose metabolism.</text>
</comment>
<proteinExistence type="inferred from homology"/>